<evidence type="ECO:0000256" key="4">
    <source>
        <dbReference type="ARBA" id="ARBA00022840"/>
    </source>
</evidence>
<dbReference type="InterPro" id="IPR028299">
    <property type="entry name" value="ClpA/B_CS2"/>
</dbReference>
<dbReference type="SUPFAM" id="SSF81923">
    <property type="entry name" value="Double Clp-N motif"/>
    <property type="match status" value="1"/>
</dbReference>
<dbReference type="SMART" id="SM01086">
    <property type="entry name" value="ClpB_D2-small"/>
    <property type="match status" value="1"/>
</dbReference>
<dbReference type="InterPro" id="IPR004176">
    <property type="entry name" value="Clp_R_N"/>
</dbReference>
<dbReference type="InterPro" id="IPR003593">
    <property type="entry name" value="AAA+_ATPase"/>
</dbReference>
<evidence type="ECO:0000256" key="6">
    <source>
        <dbReference type="RuleBase" id="RU004432"/>
    </source>
</evidence>
<dbReference type="Proteomes" id="UP000434580">
    <property type="component" value="Unassembled WGS sequence"/>
</dbReference>
<dbReference type="Pfam" id="PF00004">
    <property type="entry name" value="AAA"/>
    <property type="match status" value="1"/>
</dbReference>
<evidence type="ECO:0000256" key="5">
    <source>
        <dbReference type="ARBA" id="ARBA00023186"/>
    </source>
</evidence>
<dbReference type="CDD" id="cd00009">
    <property type="entry name" value="AAA"/>
    <property type="match status" value="1"/>
</dbReference>
<evidence type="ECO:0000256" key="2">
    <source>
        <dbReference type="ARBA" id="ARBA00022737"/>
    </source>
</evidence>
<dbReference type="FunFam" id="3.40.50.300:FF:000025">
    <property type="entry name" value="ATP-dependent Clp protease subunit"/>
    <property type="match status" value="1"/>
</dbReference>
<evidence type="ECO:0000313" key="10">
    <source>
        <dbReference type="EMBL" id="CAA0095737.1"/>
    </source>
</evidence>
<feature type="region of interest" description="Disordered" evidence="7">
    <location>
        <begin position="880"/>
        <end position="907"/>
    </location>
</feature>
<keyword evidence="5 6" id="KW-0143">Chaperone</keyword>
<sequence length="907" mass="100439">MISIKRSHLFSKLNPTCLKAIESATVSTKLHNHKRVTLAHWLLLLIDGDNRLHAMLVKQDAALARIKTDLQNAIDAIPQQEGESLDFDDNVEHLIHQAWIQASLVCNQNSIDSLHLLLALLSDNHLRQALKKVSPALASLDYHQVMSLQTSLPTTAEKADARLKSSTPDFDTANTQPALETFTTDLTAKARAGKLDAVIGREDEIDQMLDVLLRRRQNNPLLLGEAGVGKTAIAEGFALKVANGEVPPPLQNIQVRVLDLVVLQAGASMKGEFEQRLHDVIEQAIASETPIILFIDEAHTLIGAGGEQGTGDAANLLKPALARGELKVIAATTWAEYKKYLEKDQALARRFQSIQVAEPDTEKAVRILTAVADLLANHHGVVITDEAIDAAVKLSQRYIGWRQLPDKAISLLDTACAQVAGSRYKTPRVIQHLQQDILANQNRQRRKKQCGTVAVNDIDALKQTQAHLNSTTQTWRQARKLVEEIDQHNQTLFSQITSETNALEDDFQTGTEDSFYAKREAKAALDALQQDNPMIHDEVDPAAIARVVEDWTGIPVTRQSTDELQTCLQLDQNLQQHVIGQKNALNALCERVKIAKASLTDPNKPTGVFLLAGPSGTGKTETVLALAELLYGSRDSLITLNMSEYQESHSVSKLKGAPPGYVGYGSGGILTEAVRKKPFSLVLLDEIEKAHPDIYELFFQVFDKGTLEDSEGRKVDFRNTLIILTSNAASDTVVDLSQTQLDSETQYQRLHETLLETFPPAFLGRVTPLIFHPLTHAQLIQITQLQLRRIAQRLSDNHQILLNFDESVLTYIANRCQSTDTGARLIDHLLNRQLLPVISRRIIESMVDNHPLAQIDVRINKDQWDCQYHAIRGDQEVANYEPTHQSGNGALSRVPNGLFPGDHSSPQ</sequence>
<evidence type="ECO:0000256" key="7">
    <source>
        <dbReference type="SAM" id="MobiDB-lite"/>
    </source>
</evidence>
<dbReference type="InterPro" id="IPR003959">
    <property type="entry name" value="ATPase_AAA_core"/>
</dbReference>
<evidence type="ECO:0000313" key="11">
    <source>
        <dbReference type="Proteomes" id="UP000434580"/>
    </source>
</evidence>
<dbReference type="GO" id="GO:0034605">
    <property type="term" value="P:cellular response to heat"/>
    <property type="evidence" value="ECO:0007669"/>
    <property type="project" value="TreeGrafter"/>
</dbReference>
<dbReference type="Pfam" id="PF17871">
    <property type="entry name" value="AAA_lid_9"/>
    <property type="match status" value="1"/>
</dbReference>
<dbReference type="Gene3D" id="1.10.1780.10">
    <property type="entry name" value="Clp, N-terminal domain"/>
    <property type="match status" value="1"/>
</dbReference>
<dbReference type="PANTHER" id="PTHR11638">
    <property type="entry name" value="ATP-DEPENDENT CLP PROTEASE"/>
    <property type="match status" value="1"/>
</dbReference>
<protein>
    <submittedName>
        <fullName evidence="10">Protein ClpV1</fullName>
    </submittedName>
</protein>
<proteinExistence type="inferred from homology"/>
<dbReference type="GO" id="GO:0016887">
    <property type="term" value="F:ATP hydrolysis activity"/>
    <property type="evidence" value="ECO:0007669"/>
    <property type="project" value="InterPro"/>
</dbReference>
<dbReference type="InterPro" id="IPR050130">
    <property type="entry name" value="ClpA_ClpB"/>
</dbReference>
<evidence type="ECO:0000256" key="1">
    <source>
        <dbReference type="ARBA" id="ARBA00008675"/>
    </source>
</evidence>
<dbReference type="InterPro" id="IPR041546">
    <property type="entry name" value="ClpA/ClpB_AAA_lid"/>
</dbReference>
<dbReference type="GO" id="GO:0005524">
    <property type="term" value="F:ATP binding"/>
    <property type="evidence" value="ECO:0007669"/>
    <property type="project" value="UniProtKB-KW"/>
</dbReference>
<dbReference type="SMART" id="SM00382">
    <property type="entry name" value="AAA"/>
    <property type="match status" value="2"/>
</dbReference>
<dbReference type="PROSITE" id="PS00870">
    <property type="entry name" value="CLPAB_1"/>
    <property type="match status" value="1"/>
</dbReference>
<dbReference type="EMBL" id="CACSII010000004">
    <property type="protein sequence ID" value="CAA0095737.1"/>
    <property type="molecule type" value="Genomic_DNA"/>
</dbReference>
<dbReference type="SUPFAM" id="SSF52540">
    <property type="entry name" value="P-loop containing nucleoside triphosphate hydrolases"/>
    <property type="match status" value="2"/>
</dbReference>
<dbReference type="InterPro" id="IPR001270">
    <property type="entry name" value="ClpA/B"/>
</dbReference>
<dbReference type="Pfam" id="PF02861">
    <property type="entry name" value="Clp_N"/>
    <property type="match status" value="1"/>
</dbReference>
<dbReference type="OrthoDB" id="9803641at2"/>
<accession>A0A5S9NWJ1</accession>
<dbReference type="CDD" id="cd19499">
    <property type="entry name" value="RecA-like_ClpB_Hsp104-like"/>
    <property type="match status" value="1"/>
</dbReference>
<evidence type="ECO:0000259" key="8">
    <source>
        <dbReference type="SMART" id="SM00382"/>
    </source>
</evidence>
<dbReference type="Pfam" id="PF07724">
    <property type="entry name" value="AAA_2"/>
    <property type="match status" value="1"/>
</dbReference>
<feature type="domain" description="Clp ATPase C-terminal" evidence="9">
    <location>
        <begin position="774"/>
        <end position="864"/>
    </location>
</feature>
<dbReference type="InterPro" id="IPR017729">
    <property type="entry name" value="ATPase_T6SS_ClpV1"/>
</dbReference>
<dbReference type="PROSITE" id="PS00871">
    <property type="entry name" value="CLPAB_2"/>
    <property type="match status" value="1"/>
</dbReference>
<dbReference type="GO" id="GO:0005737">
    <property type="term" value="C:cytoplasm"/>
    <property type="evidence" value="ECO:0007669"/>
    <property type="project" value="TreeGrafter"/>
</dbReference>
<dbReference type="InterPro" id="IPR018368">
    <property type="entry name" value="ClpA/B_CS1"/>
</dbReference>
<dbReference type="PRINTS" id="PR00300">
    <property type="entry name" value="CLPPROTEASEA"/>
</dbReference>
<dbReference type="InterPro" id="IPR019489">
    <property type="entry name" value="Clp_ATPase_C"/>
</dbReference>
<dbReference type="InterPro" id="IPR027417">
    <property type="entry name" value="P-loop_NTPase"/>
</dbReference>
<keyword evidence="2" id="KW-0677">Repeat</keyword>
<keyword evidence="4 6" id="KW-0067">ATP-binding</keyword>
<evidence type="ECO:0000256" key="3">
    <source>
        <dbReference type="ARBA" id="ARBA00022741"/>
    </source>
</evidence>
<name>A0A5S9NWJ1_9GAMM</name>
<feature type="domain" description="AAA+ ATPase" evidence="8">
    <location>
        <begin position="605"/>
        <end position="805"/>
    </location>
</feature>
<organism evidence="10 11">
    <name type="scientific">BD1-7 clade bacterium</name>
    <dbReference type="NCBI Taxonomy" id="2029982"/>
    <lineage>
        <taxon>Bacteria</taxon>
        <taxon>Pseudomonadati</taxon>
        <taxon>Pseudomonadota</taxon>
        <taxon>Gammaproteobacteria</taxon>
        <taxon>Cellvibrionales</taxon>
        <taxon>Spongiibacteraceae</taxon>
        <taxon>BD1-7 clade</taxon>
    </lineage>
</organism>
<reference evidence="10 11" key="1">
    <citation type="submission" date="2019-11" db="EMBL/GenBank/DDBJ databases">
        <authorList>
            <person name="Holert J."/>
        </authorList>
    </citation>
    <scope>NUCLEOTIDE SEQUENCE [LARGE SCALE GENOMIC DNA]</scope>
    <source>
        <strain evidence="10">BC5_2</strain>
    </source>
</reference>
<dbReference type="Pfam" id="PF10431">
    <property type="entry name" value="ClpB_D2-small"/>
    <property type="match status" value="1"/>
</dbReference>
<dbReference type="AlphaFoldDB" id="A0A5S9NWJ1"/>
<dbReference type="PANTHER" id="PTHR11638:SF184">
    <property type="entry name" value="ATPASE WITH CHAPERONE ACTIVITY"/>
    <property type="match status" value="1"/>
</dbReference>
<dbReference type="NCBIfam" id="TIGR03345">
    <property type="entry name" value="VI_ClpV1"/>
    <property type="match status" value="1"/>
</dbReference>
<feature type="domain" description="AAA+ ATPase" evidence="8">
    <location>
        <begin position="216"/>
        <end position="361"/>
    </location>
</feature>
<dbReference type="InterPro" id="IPR036628">
    <property type="entry name" value="Clp_N_dom_sf"/>
</dbReference>
<dbReference type="Gene3D" id="1.10.8.60">
    <property type="match status" value="1"/>
</dbReference>
<gene>
    <name evidence="10" type="primary">clpV1_2</name>
    <name evidence="10" type="ORF">DPBNPPHM_03325</name>
</gene>
<comment type="similarity">
    <text evidence="1 6">Belongs to the ClpA/ClpB family.</text>
</comment>
<dbReference type="Gene3D" id="3.40.50.300">
    <property type="entry name" value="P-loop containing nucleotide triphosphate hydrolases"/>
    <property type="match status" value="3"/>
</dbReference>
<evidence type="ECO:0000259" key="9">
    <source>
        <dbReference type="SMART" id="SM01086"/>
    </source>
</evidence>
<keyword evidence="3 6" id="KW-0547">Nucleotide-binding</keyword>